<dbReference type="EMBL" id="QJJM01000005">
    <property type="protein sequence ID" value="PXW76291.1"/>
    <property type="molecule type" value="Genomic_DNA"/>
</dbReference>
<reference evidence="7 8" key="1">
    <citation type="submission" date="2018-05" db="EMBL/GenBank/DDBJ databases">
        <title>Genomic Encyclopedia of Type Strains, Phase IV (KMG-IV): sequencing the most valuable type-strain genomes for metagenomic binning, comparative biology and taxonomic classification.</title>
        <authorList>
            <person name="Goeker M."/>
        </authorList>
    </citation>
    <scope>NUCLEOTIDE SEQUENCE [LARGE SCALE GENOMIC DNA]</scope>
    <source>
        <strain evidence="7 8">DSM 3183</strain>
    </source>
</reference>
<feature type="transmembrane region" description="Helical" evidence="6">
    <location>
        <begin position="40"/>
        <end position="60"/>
    </location>
</feature>
<feature type="transmembrane region" description="Helical" evidence="6">
    <location>
        <begin position="184"/>
        <end position="203"/>
    </location>
</feature>
<dbReference type="InterPro" id="IPR050833">
    <property type="entry name" value="Poly_Biosynth_Transport"/>
</dbReference>
<dbReference type="GO" id="GO:0005886">
    <property type="term" value="C:plasma membrane"/>
    <property type="evidence" value="ECO:0007669"/>
    <property type="project" value="UniProtKB-SubCell"/>
</dbReference>
<dbReference type="CDD" id="cd13128">
    <property type="entry name" value="MATE_Wzx_like"/>
    <property type="match status" value="1"/>
</dbReference>
<feature type="transmembrane region" description="Helical" evidence="6">
    <location>
        <begin position="12"/>
        <end position="34"/>
    </location>
</feature>
<evidence type="ECO:0000313" key="8">
    <source>
        <dbReference type="Proteomes" id="UP000248014"/>
    </source>
</evidence>
<comment type="subcellular location">
    <subcellularLocation>
        <location evidence="1">Cell membrane</location>
        <topology evidence="1">Multi-pass membrane protein</topology>
    </subcellularLocation>
</comment>
<evidence type="ECO:0000256" key="4">
    <source>
        <dbReference type="ARBA" id="ARBA00022989"/>
    </source>
</evidence>
<dbReference type="InterPro" id="IPR002797">
    <property type="entry name" value="Polysacc_synth"/>
</dbReference>
<evidence type="ECO:0000256" key="6">
    <source>
        <dbReference type="SAM" id="Phobius"/>
    </source>
</evidence>
<feature type="transmembrane region" description="Helical" evidence="6">
    <location>
        <begin position="124"/>
        <end position="146"/>
    </location>
</feature>
<sequence>MKKMSVSRNTTYNLIGAALPIALALATVPVYLKLVGSDRYGVLAIAWLLLGYFGLFDLGLGRATSQRIAAQRNADPADRAATFWTALCVNGVMGGIGALIFWPVSYYLFGHFFRVDEALRPEVLAAAPLLALAVPIATSTGVLTGALQGRERFLEVNIISVISTTLFQLLPLAVAWLYGPYLPIVLLSALAARAIALLVLWQRCRSDLLRGQAVRPDWKLVKPLLSYGGWVMLTSIVGPMLVMSDRFLIGAILGAVVVGHYSVIFQLAERITVVPMALTNAMFPRLALLTGEEANRLAADAIRAVMTVMTPIMVAGIFILDPFLSLWVGAEIAAEVGFVGKILLIGFWVNSLALVPYARLQATGRPDLVTKVLLAELPLYIPALYFAVTSFGLVGAAVTFAIRLAVDYVLLSLVAGRIAAPLATIICFGWLLTALGISELAPVPLGVNLAIGAAMAMIAGGYGLWIAPDQLRQLVARLLPWGGHLLVRSR</sequence>
<evidence type="ECO:0000313" key="7">
    <source>
        <dbReference type="EMBL" id="PXW76291.1"/>
    </source>
</evidence>
<accession>A0A2V3V5Y2</accession>
<evidence type="ECO:0000256" key="2">
    <source>
        <dbReference type="ARBA" id="ARBA00022475"/>
    </source>
</evidence>
<comment type="caution">
    <text evidence="7">The sequence shown here is derived from an EMBL/GenBank/DDBJ whole genome shotgun (WGS) entry which is preliminary data.</text>
</comment>
<feature type="transmembrane region" description="Helical" evidence="6">
    <location>
        <begin position="380"/>
        <end position="406"/>
    </location>
</feature>
<feature type="transmembrane region" description="Helical" evidence="6">
    <location>
        <begin position="342"/>
        <end position="360"/>
    </location>
</feature>
<evidence type="ECO:0000256" key="5">
    <source>
        <dbReference type="ARBA" id="ARBA00023136"/>
    </source>
</evidence>
<dbReference type="AlphaFoldDB" id="A0A2V3V5Y2"/>
<evidence type="ECO:0000256" key="3">
    <source>
        <dbReference type="ARBA" id="ARBA00022692"/>
    </source>
</evidence>
<keyword evidence="8" id="KW-1185">Reference proteome</keyword>
<feature type="transmembrane region" description="Helical" evidence="6">
    <location>
        <begin position="81"/>
        <end position="104"/>
    </location>
</feature>
<protein>
    <submittedName>
        <fullName evidence="7">O-antigen/teichoic acid export membrane protein</fullName>
    </submittedName>
</protein>
<dbReference type="Pfam" id="PF01943">
    <property type="entry name" value="Polysacc_synt"/>
    <property type="match status" value="1"/>
</dbReference>
<keyword evidence="3 6" id="KW-0812">Transmembrane</keyword>
<keyword evidence="5 6" id="KW-0472">Membrane</keyword>
<feature type="transmembrane region" description="Helical" evidence="6">
    <location>
        <begin position="158"/>
        <end position="178"/>
    </location>
</feature>
<feature type="transmembrane region" description="Helical" evidence="6">
    <location>
        <begin position="449"/>
        <end position="467"/>
    </location>
</feature>
<feature type="transmembrane region" description="Helical" evidence="6">
    <location>
        <begin position="308"/>
        <end position="330"/>
    </location>
</feature>
<dbReference type="PANTHER" id="PTHR30250:SF26">
    <property type="entry name" value="PSMA PROTEIN"/>
    <property type="match status" value="1"/>
</dbReference>
<feature type="transmembrane region" description="Helical" evidence="6">
    <location>
        <begin position="271"/>
        <end position="288"/>
    </location>
</feature>
<feature type="transmembrane region" description="Helical" evidence="6">
    <location>
        <begin position="247"/>
        <end position="264"/>
    </location>
</feature>
<feature type="transmembrane region" description="Helical" evidence="6">
    <location>
        <begin position="418"/>
        <end position="437"/>
    </location>
</feature>
<keyword evidence="2" id="KW-1003">Cell membrane</keyword>
<proteinExistence type="predicted"/>
<gene>
    <name evidence="7" type="ORF">C7451_10562</name>
</gene>
<keyword evidence="4 6" id="KW-1133">Transmembrane helix</keyword>
<feature type="transmembrane region" description="Helical" evidence="6">
    <location>
        <begin position="224"/>
        <end position="241"/>
    </location>
</feature>
<name>A0A2V3V5Y2_9SPHN</name>
<organism evidence="7 8">
    <name type="scientific">Blastomonas natatoria</name>
    <dbReference type="NCBI Taxonomy" id="34015"/>
    <lineage>
        <taxon>Bacteria</taxon>
        <taxon>Pseudomonadati</taxon>
        <taxon>Pseudomonadota</taxon>
        <taxon>Alphaproteobacteria</taxon>
        <taxon>Sphingomonadales</taxon>
        <taxon>Sphingomonadaceae</taxon>
        <taxon>Blastomonas</taxon>
    </lineage>
</organism>
<dbReference type="Proteomes" id="UP000248014">
    <property type="component" value="Unassembled WGS sequence"/>
</dbReference>
<evidence type="ECO:0000256" key="1">
    <source>
        <dbReference type="ARBA" id="ARBA00004651"/>
    </source>
</evidence>
<dbReference type="PANTHER" id="PTHR30250">
    <property type="entry name" value="PST FAMILY PREDICTED COLANIC ACID TRANSPORTER"/>
    <property type="match status" value="1"/>
</dbReference>